<evidence type="ECO:0000313" key="2">
    <source>
        <dbReference type="Proteomes" id="UP001228581"/>
    </source>
</evidence>
<evidence type="ECO:0008006" key="3">
    <source>
        <dbReference type="Google" id="ProtNLM"/>
    </source>
</evidence>
<proteinExistence type="predicted"/>
<gene>
    <name evidence="1" type="ORF">QNI19_14005</name>
</gene>
<comment type="caution">
    <text evidence="1">The sequence shown here is derived from an EMBL/GenBank/DDBJ whole genome shotgun (WGS) entry which is preliminary data.</text>
</comment>
<reference evidence="1 2" key="1">
    <citation type="submission" date="2023-05" db="EMBL/GenBank/DDBJ databases">
        <authorList>
            <person name="Zhang X."/>
        </authorList>
    </citation>
    <scope>NUCLEOTIDE SEQUENCE [LARGE SCALE GENOMIC DNA]</scope>
    <source>
        <strain evidence="1 2">DM2B3-1</strain>
    </source>
</reference>
<evidence type="ECO:0000313" key="1">
    <source>
        <dbReference type="EMBL" id="MDJ1494052.1"/>
    </source>
</evidence>
<dbReference type="RefSeq" id="WP_313996883.1">
    <property type="nucleotide sequence ID" value="NZ_JASJOR010000010.1"/>
</dbReference>
<protein>
    <recommendedName>
        <fullName evidence="3">WG repeat-containing protein</fullName>
    </recommendedName>
</protein>
<sequence>MIFTFCPDIPIGSSDAEVISGEASFQSNFTEYLVVQMKDEKRIFKIAYEYHCSPFREIAIVGSLLLVGHEGHFYLYDLDTKNSLLVLPMLGYFGHLYLHKDSFHVADAEGIYCINKCGDVVWHNKSLGIDGVVIKEFTESEIRGSGDWDPPGGWKDFILDCKTGKNIAADSN</sequence>
<keyword evidence="2" id="KW-1185">Reference proteome</keyword>
<name>A0ABT7CK23_9BACT</name>
<organism evidence="1 2">
    <name type="scientific">Xanthocytophaga flava</name>
    <dbReference type="NCBI Taxonomy" id="3048013"/>
    <lineage>
        <taxon>Bacteria</taxon>
        <taxon>Pseudomonadati</taxon>
        <taxon>Bacteroidota</taxon>
        <taxon>Cytophagia</taxon>
        <taxon>Cytophagales</taxon>
        <taxon>Rhodocytophagaceae</taxon>
        <taxon>Xanthocytophaga</taxon>
    </lineage>
</organism>
<dbReference type="Proteomes" id="UP001228581">
    <property type="component" value="Unassembled WGS sequence"/>
</dbReference>
<dbReference type="EMBL" id="JASJOT010000008">
    <property type="protein sequence ID" value="MDJ1494052.1"/>
    <property type="molecule type" value="Genomic_DNA"/>
</dbReference>
<accession>A0ABT7CK23</accession>